<organism evidence="1">
    <name type="scientific">viral metagenome</name>
    <dbReference type="NCBI Taxonomy" id="1070528"/>
    <lineage>
        <taxon>unclassified sequences</taxon>
        <taxon>metagenomes</taxon>
        <taxon>organismal metagenomes</taxon>
    </lineage>
</organism>
<dbReference type="EMBL" id="MN740307">
    <property type="protein sequence ID" value="QHT99300.1"/>
    <property type="molecule type" value="Genomic_DNA"/>
</dbReference>
<evidence type="ECO:0000313" key="1">
    <source>
        <dbReference type="EMBL" id="QHT99300.1"/>
    </source>
</evidence>
<accession>A0A6C0J3D7</accession>
<protein>
    <submittedName>
        <fullName evidence="1">Uncharacterized protein</fullName>
    </submittedName>
</protein>
<proteinExistence type="predicted"/>
<name>A0A6C0J3D7_9ZZZZ</name>
<reference evidence="1" key="1">
    <citation type="journal article" date="2020" name="Nature">
        <title>Giant virus diversity and host interactions through global metagenomics.</title>
        <authorList>
            <person name="Schulz F."/>
            <person name="Roux S."/>
            <person name="Paez-Espino D."/>
            <person name="Jungbluth S."/>
            <person name="Walsh D.A."/>
            <person name="Denef V.J."/>
            <person name="McMahon K.D."/>
            <person name="Konstantinidis K.T."/>
            <person name="Eloe-Fadrosh E.A."/>
            <person name="Kyrpides N.C."/>
            <person name="Woyke T."/>
        </authorList>
    </citation>
    <scope>NUCLEOTIDE SEQUENCE</scope>
    <source>
        <strain evidence="1">GVMAG-M-3300025699-48</strain>
    </source>
</reference>
<sequence length="555" mass="66206">MEKIENDIEADKKNMVETIDNLLDKYTENDYMYQKINNYINNQLCGIFETMNTQHNQRVIRMTELTSEQDTFIQAFLNNNQYFYSSSTDNFFFYDGQHYQLYNEDDILHEVINTISRDSSLMSWKQKTRLNIMKRIRETNLLQSIPESQTIQSVIDSICPLLFTTRAEAKLFLTVLGDNIFRKQQTLIYIIDPNAKFFLKQLNNMCQMFIGCNLSQTFKHKYYDHKYEDCRIIRINRSIKYDSTWGQILNTNILDLICVSCHYSLRYNSADEYIENYCNSDKLIENIFYIKNMNIDTLVNDFIENVLDIDITPKTTSSGITQISWKNMQYLWKQFLTDKDLPALVFLQPLKTMLIEKLNTYYLEEKDTFTGICSKYLPVINTFLNFWNETMVEDELETELEIEEIILLFRKWCEINNQNISNINDKNVLDLLSYYHPQLEIEQDKYIGKVRCLLWDKQLEIQIAMDNLKVDMQNKAKNMSSNSLSRMTSPGIYHNISIYDAYTHYSKYTTTASSNNLRNKQRQIVSKVYFEKYIFDNYQEYIIESKFISSDWYML</sequence>
<dbReference type="AlphaFoldDB" id="A0A6C0J3D7"/>